<gene>
    <name evidence="1" type="ORF">GCM10025876_09730</name>
</gene>
<dbReference type="Proteomes" id="UP001157125">
    <property type="component" value="Unassembled WGS sequence"/>
</dbReference>
<keyword evidence="2" id="KW-1185">Reference proteome</keyword>
<organism evidence="1 2">
    <name type="scientific">Demequina litorisediminis</name>
    <dbReference type="NCBI Taxonomy" id="1849022"/>
    <lineage>
        <taxon>Bacteria</taxon>
        <taxon>Bacillati</taxon>
        <taxon>Actinomycetota</taxon>
        <taxon>Actinomycetes</taxon>
        <taxon>Micrococcales</taxon>
        <taxon>Demequinaceae</taxon>
        <taxon>Demequina</taxon>
    </lineage>
</organism>
<sequence length="67" mass="7140">MGDMTDVLLNGAYQTAPIGSIGKPQTLEPDGPAGFSSFINSSINGVAYPSEVLIAQTWDVEPWRRDG</sequence>
<reference evidence="2" key="1">
    <citation type="journal article" date="2019" name="Int. J. Syst. Evol. Microbiol.">
        <title>The Global Catalogue of Microorganisms (GCM) 10K type strain sequencing project: providing services to taxonomists for standard genome sequencing and annotation.</title>
        <authorList>
            <consortium name="The Broad Institute Genomics Platform"/>
            <consortium name="The Broad Institute Genome Sequencing Center for Infectious Disease"/>
            <person name="Wu L."/>
            <person name="Ma J."/>
        </authorList>
    </citation>
    <scope>NUCLEOTIDE SEQUENCE [LARGE SCALE GENOMIC DNA]</scope>
    <source>
        <strain evidence="2">NBRC 112299</strain>
    </source>
</reference>
<accession>A0ABQ6IDG8</accession>
<comment type="caution">
    <text evidence="1">The sequence shown here is derived from an EMBL/GenBank/DDBJ whole genome shotgun (WGS) entry which is preliminary data.</text>
</comment>
<name>A0ABQ6IDG8_9MICO</name>
<dbReference type="EMBL" id="BSUN01000001">
    <property type="protein sequence ID" value="GMA34769.1"/>
    <property type="molecule type" value="Genomic_DNA"/>
</dbReference>
<protein>
    <submittedName>
        <fullName evidence="1">Uncharacterized protein</fullName>
    </submittedName>
</protein>
<evidence type="ECO:0000313" key="2">
    <source>
        <dbReference type="Proteomes" id="UP001157125"/>
    </source>
</evidence>
<evidence type="ECO:0000313" key="1">
    <source>
        <dbReference type="EMBL" id="GMA34769.1"/>
    </source>
</evidence>
<proteinExistence type="predicted"/>